<name>A0A3G1AY54_CHRPC</name>
<keyword evidence="9" id="KW-1015">Disulfide bond</keyword>
<evidence type="ECO:0000259" key="11">
    <source>
        <dbReference type="Pfam" id="PF00711"/>
    </source>
</evidence>
<evidence type="ECO:0000256" key="3">
    <source>
        <dbReference type="ARBA" id="ARBA00007371"/>
    </source>
</evidence>
<feature type="signal peptide" evidence="10">
    <location>
        <begin position="1"/>
        <end position="20"/>
    </location>
</feature>
<keyword evidence="6 10" id="KW-0732">Signal</keyword>
<evidence type="ECO:0000256" key="4">
    <source>
        <dbReference type="ARBA" id="ARBA00022525"/>
    </source>
</evidence>
<dbReference type="AlphaFoldDB" id="A0A3G1AY54"/>
<dbReference type="Gene3D" id="3.10.360.10">
    <property type="entry name" value="Antimicrobial Peptide, Beta-defensin 2, Chain A"/>
    <property type="match status" value="1"/>
</dbReference>
<dbReference type="SUPFAM" id="SSF57392">
    <property type="entry name" value="Defensin-like"/>
    <property type="match status" value="1"/>
</dbReference>
<dbReference type="GO" id="GO:0005615">
    <property type="term" value="C:extracellular space"/>
    <property type="evidence" value="ECO:0007669"/>
    <property type="project" value="TreeGrafter"/>
</dbReference>
<dbReference type="Pfam" id="PF00711">
    <property type="entry name" value="Defensin_beta"/>
    <property type="match status" value="1"/>
</dbReference>
<keyword evidence="7" id="KW-0211">Defensin</keyword>
<feature type="chain" id="PRO_5018049226" evidence="10">
    <location>
        <begin position="21"/>
        <end position="76"/>
    </location>
</feature>
<evidence type="ECO:0000256" key="5">
    <source>
        <dbReference type="ARBA" id="ARBA00022529"/>
    </source>
</evidence>
<comment type="subcellular location">
    <subcellularLocation>
        <location evidence="1">Cytoplasmic granule</location>
    </subcellularLocation>
    <subcellularLocation>
        <location evidence="2">Secreted</location>
    </subcellularLocation>
</comment>
<evidence type="ECO:0000256" key="8">
    <source>
        <dbReference type="ARBA" id="ARBA00023022"/>
    </source>
</evidence>
<evidence type="ECO:0000256" key="6">
    <source>
        <dbReference type="ARBA" id="ARBA00022729"/>
    </source>
</evidence>
<dbReference type="GO" id="GO:0042742">
    <property type="term" value="P:defense response to bacterium"/>
    <property type="evidence" value="ECO:0007669"/>
    <property type="project" value="UniProtKB-KW"/>
</dbReference>
<dbReference type="PANTHER" id="PTHR20515">
    <property type="entry name" value="BETA-DEFENSIN"/>
    <property type="match status" value="1"/>
</dbReference>
<evidence type="ECO:0000313" key="12">
    <source>
        <dbReference type="EMBL" id="AJW76447.1"/>
    </source>
</evidence>
<evidence type="ECO:0000256" key="9">
    <source>
        <dbReference type="ARBA" id="ARBA00023157"/>
    </source>
</evidence>
<keyword evidence="8" id="KW-0044">Antibiotic</keyword>
<accession>A0A3G1AY54</accession>
<dbReference type="EMBL" id="KJ777684">
    <property type="protein sequence ID" value="AJW76447.1"/>
    <property type="molecule type" value="Genomic_DNA"/>
</dbReference>
<keyword evidence="5" id="KW-0929">Antimicrobial</keyword>
<dbReference type="PANTHER" id="PTHR20515:SF20">
    <property type="entry name" value="GALLINACIN-1-RELATED"/>
    <property type="match status" value="1"/>
</dbReference>
<reference evidence="12" key="1">
    <citation type="journal article" date="2015" name="Sci. Bull.">
        <title>Genomic structure and evolution of beta-defensin genes in the golden pheasant and hwamei.</title>
        <authorList>
            <person name="Chen H."/>
            <person name="Ma M.-Y."/>
            <person name="Sun L."/>
            <person name="Fang S.-G."/>
            <person name="Wan Q.-H."/>
        </authorList>
    </citation>
    <scope>NUCLEOTIDE SEQUENCE</scope>
</reference>
<evidence type="ECO:0000256" key="2">
    <source>
        <dbReference type="ARBA" id="ARBA00004613"/>
    </source>
</evidence>
<dbReference type="GO" id="GO:0042056">
    <property type="term" value="F:chemoattractant activity"/>
    <property type="evidence" value="ECO:0007669"/>
    <property type="project" value="TreeGrafter"/>
</dbReference>
<evidence type="ECO:0000256" key="10">
    <source>
        <dbReference type="SAM" id="SignalP"/>
    </source>
</evidence>
<dbReference type="InterPro" id="IPR001855">
    <property type="entry name" value="Defensin_beta-like"/>
</dbReference>
<dbReference type="GO" id="GO:0060326">
    <property type="term" value="P:cell chemotaxis"/>
    <property type="evidence" value="ECO:0007669"/>
    <property type="project" value="TreeGrafter"/>
</dbReference>
<comment type="similarity">
    <text evidence="3">Belongs to the beta-defensin family.</text>
</comment>
<feature type="domain" description="Beta-defensin-like" evidence="11">
    <location>
        <begin position="27"/>
        <end position="60"/>
    </location>
</feature>
<dbReference type="GO" id="GO:0031731">
    <property type="term" value="F:CCR6 chemokine receptor binding"/>
    <property type="evidence" value="ECO:0007669"/>
    <property type="project" value="TreeGrafter"/>
</dbReference>
<proteinExistence type="inferred from homology"/>
<keyword evidence="4" id="KW-0964">Secreted</keyword>
<evidence type="ECO:0000256" key="7">
    <source>
        <dbReference type="ARBA" id="ARBA00022940"/>
    </source>
</evidence>
<sequence length="76" mass="8368">MRILFLLLAVLFVVLQAVAGQPYVSSPLHCRLRKGVCMYGPCRRPYYQVGSCGGLRSSCCVRYVEVQGIPIAMADS</sequence>
<organism evidence="12">
    <name type="scientific">Chrysolophus pictus</name>
    <name type="common">Golden pheasant</name>
    <name type="synonym">Phasianus pictus</name>
    <dbReference type="NCBI Taxonomy" id="9089"/>
    <lineage>
        <taxon>Eukaryota</taxon>
        <taxon>Metazoa</taxon>
        <taxon>Chordata</taxon>
        <taxon>Craniata</taxon>
        <taxon>Vertebrata</taxon>
        <taxon>Euteleostomi</taxon>
        <taxon>Archelosauria</taxon>
        <taxon>Archosauria</taxon>
        <taxon>Dinosauria</taxon>
        <taxon>Saurischia</taxon>
        <taxon>Theropoda</taxon>
        <taxon>Coelurosauria</taxon>
        <taxon>Aves</taxon>
        <taxon>Neognathae</taxon>
        <taxon>Galloanserae</taxon>
        <taxon>Galliformes</taxon>
        <taxon>Phasianidae</taxon>
        <taxon>Phasianinae</taxon>
        <taxon>Chrysolophus</taxon>
    </lineage>
</organism>
<evidence type="ECO:0000256" key="1">
    <source>
        <dbReference type="ARBA" id="ARBA00004463"/>
    </source>
</evidence>
<protein>
    <submittedName>
        <fullName evidence="12">Beta-defensin 167</fullName>
    </submittedName>
</protein>